<evidence type="ECO:0000313" key="12">
    <source>
        <dbReference type="EnsemblMetazoa" id="XP_020909769.1"/>
    </source>
</evidence>
<keyword evidence="5 9" id="KW-0297">G-protein coupled receptor</keyword>
<dbReference type="PRINTS" id="PR00237">
    <property type="entry name" value="GPCRRHODOPSN"/>
</dbReference>
<dbReference type="SUPFAM" id="SSF81321">
    <property type="entry name" value="Family A G protein-coupled receptor-like"/>
    <property type="match status" value="1"/>
</dbReference>
<dbReference type="PROSITE" id="PS00237">
    <property type="entry name" value="G_PROTEIN_RECEP_F1_1"/>
    <property type="match status" value="1"/>
</dbReference>
<dbReference type="OMA" id="WILHTVI"/>
<comment type="similarity">
    <text evidence="9">Belongs to the G-protein coupled receptor 1 family.</text>
</comment>
<dbReference type="Gene3D" id="1.20.1070.10">
    <property type="entry name" value="Rhodopsin 7-helix transmembrane proteins"/>
    <property type="match status" value="1"/>
</dbReference>
<evidence type="ECO:0000256" key="5">
    <source>
        <dbReference type="ARBA" id="ARBA00023040"/>
    </source>
</evidence>
<proteinExistence type="inferred from homology"/>
<feature type="domain" description="G-protein coupled receptors family 1 profile" evidence="11">
    <location>
        <begin position="33"/>
        <end position="279"/>
    </location>
</feature>
<evidence type="ECO:0000256" key="8">
    <source>
        <dbReference type="ARBA" id="ARBA00023224"/>
    </source>
</evidence>
<protein>
    <recommendedName>
        <fullName evidence="11">G-protein coupled receptors family 1 profile domain-containing protein</fullName>
    </recommendedName>
</protein>
<dbReference type="SMART" id="SM01381">
    <property type="entry name" value="7TM_GPCR_Srsx"/>
    <property type="match status" value="1"/>
</dbReference>
<dbReference type="PANTHER" id="PTHR24249:SF372">
    <property type="entry name" value="G-PROTEIN COUPLED RECEPTORS FAMILY 1 PROFILE DOMAIN-CONTAINING PROTEIN"/>
    <property type="match status" value="1"/>
</dbReference>
<evidence type="ECO:0000256" key="4">
    <source>
        <dbReference type="ARBA" id="ARBA00022989"/>
    </source>
</evidence>
<feature type="transmembrane region" description="Helical" evidence="10">
    <location>
        <begin position="227"/>
        <end position="244"/>
    </location>
</feature>
<accession>A0A913XU36</accession>
<feature type="transmembrane region" description="Helical" evidence="10">
    <location>
        <begin position="264"/>
        <end position="282"/>
    </location>
</feature>
<feature type="transmembrane region" description="Helical" evidence="10">
    <location>
        <begin position="17"/>
        <end position="41"/>
    </location>
</feature>
<keyword evidence="7 9" id="KW-0675">Receptor</keyword>
<dbReference type="PROSITE" id="PS50262">
    <property type="entry name" value="G_PROTEIN_RECEP_F1_2"/>
    <property type="match status" value="1"/>
</dbReference>
<sequence>MSSLEGRPNHNPDRTEKWFWCIACLEAILIIIGNGTVIYLVTSQKRLRRTGNWFILSLAFADFFVGIFIIPTFFACSRLHFTCSWDVQVLFFELFLFTSIGNLCAMTLDRYIAIIHPLRYPAVMTTKRACFAIGLAWAVPGITALAPVFWRFKDTESDAPERVFRVFVIFAFVLVPVTVLLLVYVRIIIVVRRHSRHLAILDAQLNFNIKRMATNNRGTTMKSSAKVMGTMILLFVTCWCLSTYRSLCAYFNLGQSTPLLDKLSRLLLFLNSAGNPMVYSLLKEDLRRSLIRTIGGIVNRCRRVKDGGKVGVIFSKTAH</sequence>
<dbReference type="InterPro" id="IPR017452">
    <property type="entry name" value="GPCR_Rhodpsn_7TM"/>
</dbReference>
<dbReference type="OrthoDB" id="5966998at2759"/>
<name>A0A913XU36_EXADI</name>
<evidence type="ECO:0000313" key="13">
    <source>
        <dbReference type="Proteomes" id="UP000887567"/>
    </source>
</evidence>
<keyword evidence="6 10" id="KW-0472">Membrane</keyword>
<feature type="transmembrane region" description="Helical" evidence="10">
    <location>
        <begin position="87"/>
        <end position="108"/>
    </location>
</feature>
<dbReference type="GO" id="GO:0004930">
    <property type="term" value="F:G protein-coupled receptor activity"/>
    <property type="evidence" value="ECO:0007669"/>
    <property type="project" value="UniProtKB-KW"/>
</dbReference>
<evidence type="ECO:0000256" key="2">
    <source>
        <dbReference type="ARBA" id="ARBA00022475"/>
    </source>
</evidence>
<dbReference type="GO" id="GO:0005886">
    <property type="term" value="C:plasma membrane"/>
    <property type="evidence" value="ECO:0007669"/>
    <property type="project" value="UniProtKB-SubCell"/>
</dbReference>
<dbReference type="GeneID" id="110247657"/>
<dbReference type="InterPro" id="IPR050569">
    <property type="entry name" value="TAAR"/>
</dbReference>
<comment type="subcellular location">
    <subcellularLocation>
        <location evidence="1">Cell membrane</location>
        <topology evidence="1">Multi-pass membrane protein</topology>
    </subcellularLocation>
</comment>
<keyword evidence="13" id="KW-1185">Reference proteome</keyword>
<dbReference type="Pfam" id="PF00001">
    <property type="entry name" value="7tm_1"/>
    <property type="match status" value="1"/>
</dbReference>
<keyword evidence="2" id="KW-1003">Cell membrane</keyword>
<feature type="transmembrane region" description="Helical" evidence="10">
    <location>
        <begin position="53"/>
        <end position="75"/>
    </location>
</feature>
<dbReference type="InterPro" id="IPR000276">
    <property type="entry name" value="GPCR_Rhodpsn"/>
</dbReference>
<dbReference type="EnsemblMetazoa" id="XM_021054110.2">
    <property type="protein sequence ID" value="XP_020909769.1"/>
    <property type="gene ID" value="LOC110247657"/>
</dbReference>
<evidence type="ECO:0000256" key="7">
    <source>
        <dbReference type="ARBA" id="ARBA00023170"/>
    </source>
</evidence>
<keyword evidence="3 9" id="KW-0812">Transmembrane</keyword>
<dbReference type="KEGG" id="epa:110247657"/>
<evidence type="ECO:0000256" key="9">
    <source>
        <dbReference type="RuleBase" id="RU000688"/>
    </source>
</evidence>
<reference evidence="12" key="1">
    <citation type="submission" date="2022-11" db="UniProtKB">
        <authorList>
            <consortium name="EnsemblMetazoa"/>
        </authorList>
    </citation>
    <scope>IDENTIFICATION</scope>
</reference>
<keyword evidence="4 10" id="KW-1133">Transmembrane helix</keyword>
<dbReference type="RefSeq" id="XP_020909769.1">
    <property type="nucleotide sequence ID" value="XM_021054110.2"/>
</dbReference>
<evidence type="ECO:0000256" key="1">
    <source>
        <dbReference type="ARBA" id="ARBA00004651"/>
    </source>
</evidence>
<evidence type="ECO:0000256" key="3">
    <source>
        <dbReference type="ARBA" id="ARBA00022692"/>
    </source>
</evidence>
<feature type="transmembrane region" description="Helical" evidence="10">
    <location>
        <begin position="129"/>
        <end position="152"/>
    </location>
</feature>
<keyword evidence="8 9" id="KW-0807">Transducer</keyword>
<evidence type="ECO:0000259" key="11">
    <source>
        <dbReference type="PROSITE" id="PS50262"/>
    </source>
</evidence>
<evidence type="ECO:0000256" key="6">
    <source>
        <dbReference type="ARBA" id="ARBA00023136"/>
    </source>
</evidence>
<dbReference type="Proteomes" id="UP000887567">
    <property type="component" value="Unplaced"/>
</dbReference>
<evidence type="ECO:0000256" key="10">
    <source>
        <dbReference type="SAM" id="Phobius"/>
    </source>
</evidence>
<organism evidence="12 13">
    <name type="scientific">Exaiptasia diaphana</name>
    <name type="common">Tropical sea anemone</name>
    <name type="synonym">Aiptasia pulchella</name>
    <dbReference type="NCBI Taxonomy" id="2652724"/>
    <lineage>
        <taxon>Eukaryota</taxon>
        <taxon>Metazoa</taxon>
        <taxon>Cnidaria</taxon>
        <taxon>Anthozoa</taxon>
        <taxon>Hexacorallia</taxon>
        <taxon>Actiniaria</taxon>
        <taxon>Aiptasiidae</taxon>
        <taxon>Exaiptasia</taxon>
    </lineage>
</organism>
<dbReference type="PANTHER" id="PTHR24249">
    <property type="entry name" value="HISTAMINE RECEPTOR-RELATED G-PROTEIN COUPLED RECEPTOR"/>
    <property type="match status" value="1"/>
</dbReference>
<dbReference type="AlphaFoldDB" id="A0A913XU36"/>
<feature type="transmembrane region" description="Helical" evidence="10">
    <location>
        <begin position="164"/>
        <end position="189"/>
    </location>
</feature>